<sequence>MEEKGVLSGCWFWLEIGIDLWALLCVGCCERPVAKDEEESVARALLWVGCWPSGEDGAATAGGENRLRVESRAARKEMQGMVVSWLRQGGGLWSCSGVMEGH</sequence>
<evidence type="ECO:0000313" key="2">
    <source>
        <dbReference type="EMBL" id="TKR66317.1"/>
    </source>
</evidence>
<proteinExistence type="predicted"/>
<feature type="chain" id="PRO_5020888214" evidence="1">
    <location>
        <begin position="30"/>
        <end position="102"/>
    </location>
</feature>
<keyword evidence="1" id="KW-0732">Signal</keyword>
<protein>
    <submittedName>
        <fullName evidence="2">Uncharacterized protein</fullName>
    </submittedName>
</protein>
<organism evidence="2">
    <name type="scientific">Populus alba</name>
    <name type="common">White poplar</name>
    <dbReference type="NCBI Taxonomy" id="43335"/>
    <lineage>
        <taxon>Eukaryota</taxon>
        <taxon>Viridiplantae</taxon>
        <taxon>Streptophyta</taxon>
        <taxon>Embryophyta</taxon>
        <taxon>Tracheophyta</taxon>
        <taxon>Spermatophyta</taxon>
        <taxon>Magnoliopsida</taxon>
        <taxon>eudicotyledons</taxon>
        <taxon>Gunneridae</taxon>
        <taxon>Pentapetalae</taxon>
        <taxon>rosids</taxon>
        <taxon>fabids</taxon>
        <taxon>Malpighiales</taxon>
        <taxon>Salicaceae</taxon>
        <taxon>Saliceae</taxon>
        <taxon>Populus</taxon>
    </lineage>
</organism>
<name>A0A4U5MB08_POPAL</name>
<dbReference type="EMBL" id="RCHU01001213">
    <property type="protein sequence ID" value="TKR66317.1"/>
    <property type="molecule type" value="Genomic_DNA"/>
</dbReference>
<dbReference type="AlphaFoldDB" id="A0A4U5MB08"/>
<evidence type="ECO:0000256" key="1">
    <source>
        <dbReference type="SAM" id="SignalP"/>
    </source>
</evidence>
<feature type="signal peptide" evidence="1">
    <location>
        <begin position="1"/>
        <end position="29"/>
    </location>
</feature>
<reference evidence="2" key="1">
    <citation type="submission" date="2018-10" db="EMBL/GenBank/DDBJ databases">
        <title>Population genomic analysis revealed the cold adaptation of white poplar.</title>
        <authorList>
            <person name="Liu Y.-J."/>
        </authorList>
    </citation>
    <scope>NUCLEOTIDE SEQUENCE [LARGE SCALE GENOMIC DNA]</scope>
    <source>
        <strain evidence="2">PAL-ZL1</strain>
    </source>
</reference>
<accession>A0A4U5MB08</accession>
<gene>
    <name evidence="2" type="ORF">D5086_0000312650</name>
</gene>
<comment type="caution">
    <text evidence="2">The sequence shown here is derived from an EMBL/GenBank/DDBJ whole genome shotgun (WGS) entry which is preliminary data.</text>
</comment>